<name>A0A919CFN1_9ACTN</name>
<dbReference type="RefSeq" id="WP_189828270.1">
    <property type="nucleotide sequence ID" value="NZ_BMVC01000024.1"/>
</dbReference>
<keyword evidence="3" id="KW-1133">Transmembrane helix</keyword>
<feature type="region of interest" description="Disordered" evidence="2">
    <location>
        <begin position="216"/>
        <end position="257"/>
    </location>
</feature>
<dbReference type="InterPro" id="IPR052196">
    <property type="entry name" value="Bact_Kbp"/>
</dbReference>
<comment type="caution">
    <text evidence="5">The sequence shown here is derived from an EMBL/GenBank/DDBJ whole genome shotgun (WGS) entry which is preliminary data.</text>
</comment>
<feature type="transmembrane region" description="Helical" evidence="3">
    <location>
        <begin position="100"/>
        <end position="118"/>
    </location>
</feature>
<reference evidence="5" key="1">
    <citation type="journal article" date="2014" name="Int. J. Syst. Evol. Microbiol.">
        <title>Complete genome sequence of Corynebacterium casei LMG S-19264T (=DSM 44701T), isolated from a smear-ripened cheese.</title>
        <authorList>
            <consortium name="US DOE Joint Genome Institute (JGI-PGF)"/>
            <person name="Walter F."/>
            <person name="Albersmeier A."/>
            <person name="Kalinowski J."/>
            <person name="Ruckert C."/>
        </authorList>
    </citation>
    <scope>NUCLEOTIDE SEQUENCE</scope>
    <source>
        <strain evidence="5">JCM 4637</strain>
    </source>
</reference>
<dbReference type="PROSITE" id="PS51782">
    <property type="entry name" value="LYSM"/>
    <property type="match status" value="1"/>
</dbReference>
<evidence type="ECO:0000313" key="5">
    <source>
        <dbReference type="EMBL" id="GHD16258.1"/>
    </source>
</evidence>
<feature type="compositionally biased region" description="Pro residues" evidence="2">
    <location>
        <begin position="337"/>
        <end position="352"/>
    </location>
</feature>
<dbReference type="InterPro" id="IPR018392">
    <property type="entry name" value="LysM"/>
</dbReference>
<dbReference type="PANTHER" id="PTHR34700">
    <property type="entry name" value="POTASSIUM BINDING PROTEIN KBP"/>
    <property type="match status" value="1"/>
</dbReference>
<keyword evidence="3" id="KW-0472">Membrane</keyword>
<feature type="compositionally biased region" description="Low complexity" evidence="2">
    <location>
        <begin position="792"/>
        <end position="843"/>
    </location>
</feature>
<proteinExistence type="predicted"/>
<dbReference type="EMBL" id="BMVC01000024">
    <property type="protein sequence ID" value="GHD16258.1"/>
    <property type="molecule type" value="Genomic_DNA"/>
</dbReference>
<dbReference type="Proteomes" id="UP000638353">
    <property type="component" value="Unassembled WGS sequence"/>
</dbReference>
<evidence type="ECO:0000259" key="4">
    <source>
        <dbReference type="PROSITE" id="PS51782"/>
    </source>
</evidence>
<accession>A0A919CFN1</accession>
<dbReference type="CDD" id="cd00118">
    <property type="entry name" value="LysM"/>
    <property type="match status" value="1"/>
</dbReference>
<evidence type="ECO:0000256" key="2">
    <source>
        <dbReference type="SAM" id="MobiDB-lite"/>
    </source>
</evidence>
<dbReference type="Gene3D" id="3.10.350.10">
    <property type="entry name" value="LysM domain"/>
    <property type="match status" value="1"/>
</dbReference>
<feature type="compositionally biased region" description="Polar residues" evidence="2">
    <location>
        <begin position="225"/>
        <end position="245"/>
    </location>
</feature>
<dbReference type="AlphaFoldDB" id="A0A919CFN1"/>
<reference evidence="5" key="2">
    <citation type="submission" date="2020-09" db="EMBL/GenBank/DDBJ databases">
        <authorList>
            <person name="Sun Q."/>
            <person name="Ohkuma M."/>
        </authorList>
    </citation>
    <scope>NUCLEOTIDE SEQUENCE</scope>
    <source>
        <strain evidence="5">JCM 4637</strain>
    </source>
</reference>
<feature type="compositionally biased region" description="Low complexity" evidence="2">
    <location>
        <begin position="890"/>
        <end position="903"/>
    </location>
</feature>
<dbReference type="GO" id="GO:0000160">
    <property type="term" value="P:phosphorelay signal transduction system"/>
    <property type="evidence" value="ECO:0007669"/>
    <property type="project" value="UniProtKB-KW"/>
</dbReference>
<dbReference type="SMART" id="SM01043">
    <property type="entry name" value="BTAD"/>
    <property type="match status" value="1"/>
</dbReference>
<dbReference type="InterPro" id="IPR011990">
    <property type="entry name" value="TPR-like_helical_dom_sf"/>
</dbReference>
<feature type="region of interest" description="Disordered" evidence="2">
    <location>
        <begin position="318"/>
        <end position="434"/>
    </location>
</feature>
<dbReference type="InterPro" id="IPR036779">
    <property type="entry name" value="LysM_dom_sf"/>
</dbReference>
<protein>
    <submittedName>
        <fullName evidence="5">Membrane protein</fullName>
    </submittedName>
</protein>
<evidence type="ECO:0000313" key="6">
    <source>
        <dbReference type="Proteomes" id="UP000638353"/>
    </source>
</evidence>
<dbReference type="InterPro" id="IPR005158">
    <property type="entry name" value="BTAD"/>
</dbReference>
<evidence type="ECO:0000256" key="1">
    <source>
        <dbReference type="ARBA" id="ARBA00023012"/>
    </source>
</evidence>
<feature type="transmembrane region" description="Helical" evidence="3">
    <location>
        <begin position="61"/>
        <end position="88"/>
    </location>
</feature>
<dbReference type="Gene3D" id="1.25.40.10">
    <property type="entry name" value="Tetratricopeptide repeat domain"/>
    <property type="match status" value="1"/>
</dbReference>
<feature type="compositionally biased region" description="Low complexity" evidence="2">
    <location>
        <begin position="353"/>
        <end position="363"/>
    </location>
</feature>
<feature type="domain" description="LysM" evidence="4">
    <location>
        <begin position="261"/>
        <end position="317"/>
    </location>
</feature>
<dbReference type="PANTHER" id="PTHR34700:SF4">
    <property type="entry name" value="PHAGE-LIKE ELEMENT PBSX PROTEIN XKDP"/>
    <property type="match status" value="1"/>
</dbReference>
<keyword evidence="1" id="KW-0902">Two-component regulatory system</keyword>
<feature type="compositionally biased region" description="Polar residues" evidence="2">
    <location>
        <begin position="400"/>
        <end position="412"/>
    </location>
</feature>
<feature type="region of interest" description="Disordered" evidence="2">
    <location>
        <begin position="788"/>
        <end position="903"/>
    </location>
</feature>
<organism evidence="5 6">
    <name type="scientific">Streptomyces finlayi</name>
    <dbReference type="NCBI Taxonomy" id="67296"/>
    <lineage>
        <taxon>Bacteria</taxon>
        <taxon>Bacillati</taxon>
        <taxon>Actinomycetota</taxon>
        <taxon>Actinomycetes</taxon>
        <taxon>Kitasatosporales</taxon>
        <taxon>Streptomycetaceae</taxon>
        <taxon>Streptomyces</taxon>
    </lineage>
</organism>
<evidence type="ECO:0000256" key="3">
    <source>
        <dbReference type="SAM" id="Phobius"/>
    </source>
</evidence>
<feature type="compositionally biased region" description="Pro residues" evidence="2">
    <location>
        <begin position="384"/>
        <end position="398"/>
    </location>
</feature>
<keyword evidence="3" id="KW-0812">Transmembrane</keyword>
<gene>
    <name evidence="5" type="ORF">GCM10010334_77190</name>
</gene>
<sequence length="1196" mass="124194">MAPRTPRPLRALTASLRAVCGLAVLAALVGGVPYVLLAVGHQPTELTGGWQMLVRQDDGTLFLVVLTLIGWAAWALFALSVLVEIVAVVRRRSTPRIKGLGGMQSLAGFLVGAILVLAPTAASAATATPAAAVTQSLNHDTAETAAAPAASVTRATATLRHTVTSPTESPWDLAERFLGNGQRWKDLAALNPEVPALAAGDAYVPQGTVIALPADARTDAPSSPPAQASTTTVSAPQSAAGTSRTPAPARAPQADNGRAGEAYVVQPGDHLAKIAHERLGDADRWPELYEANKGEKQPYGHHFENPDLIYPGQQIDLPAGATAVPPVSPEAEKKPTPKPTQPTDPAPAPPAPSASGGPTSGTDQGKGTGGADRQQERDRAATPKTPPPTATPASPVPPQKSDSPEQTRPPQQAGTPTPSASSAGAPSEQTGSETGQTVAAIGLAASGAVAAALVGTLASRRLLQRRKLRRGRKIVMPQGRPAATEVLLRSVDASYELQLLDAMVRTLGTHLAEQERVLPALAAVRLGEQGALLYLEEPAEPAAPFTALDEEGLQWWCPIDSEQLLDEDELREIDPPYPALVPLGDDTQGGIVLVDLERIGVLHLVGGMRQQILRTLAIALALSPLGGQLELAVAGEDTAPGLTMLDPERVLAHGDLPGAVRALAAHQAEQQQVLEGCALGGLAAARLDGEVGELWPMVLLTDLDTCPGAEDRDALRQVVGVEPGTALAVLTSTGAVPAEDDEGWVVDTDAAEVTVPGTDVRCVLSACSDEEYADVIDLVLVSSLGDEDDHAAPATSAPAPAPRDAGVTAPPGSAAPSSGGPSEPAGPTRLPLPASSSPLAALADLDDDPDGEPIGGTTPVSGPAPSLPAPTKPVPGSAEETPAPAPPPATGTAPLPGASPAAAASPSEIVIPSLVPVSRVSARIPAGQPAAPFSPLGTTVLSDEVPEVPDGPYVQVLGQVALDGAQGSIPTGRRTTALEFAVWLALHPGADRHQINELLAPGGGQMSRDTRNSRTTDVRRWLGTSPEGDPYLPHLNHQPDRLLRLTGVACDWDLFQQHAGHGHQDPGPHGTRLLHQALCLVRGRPFSGVPPRRYQWAAALTEEMIKKIVHVAQDLAERHLAAGDGRSALWAATRGLDIAREVEVLWRCRFRALALLGQHRELENAVQALEAFLLELGCAMEEETVELLQQLQPSHH</sequence>
<feature type="compositionally biased region" description="Low complexity" evidence="2">
    <location>
        <begin position="413"/>
        <end position="427"/>
    </location>
</feature>